<organism evidence="2 3">
    <name type="scientific">Microseira wollei NIES-4236</name>
    <dbReference type="NCBI Taxonomy" id="2530354"/>
    <lineage>
        <taxon>Bacteria</taxon>
        <taxon>Bacillati</taxon>
        <taxon>Cyanobacteriota</taxon>
        <taxon>Cyanophyceae</taxon>
        <taxon>Oscillatoriophycideae</taxon>
        <taxon>Aerosakkonematales</taxon>
        <taxon>Aerosakkonemataceae</taxon>
        <taxon>Microseira</taxon>
    </lineage>
</organism>
<reference evidence="2" key="1">
    <citation type="submission" date="2019-10" db="EMBL/GenBank/DDBJ databases">
        <title>Draft genome sequece of Microseira wollei NIES-4236.</title>
        <authorList>
            <person name="Yamaguchi H."/>
            <person name="Suzuki S."/>
            <person name="Kawachi M."/>
        </authorList>
    </citation>
    <scope>NUCLEOTIDE SEQUENCE</scope>
    <source>
        <strain evidence="2">NIES-4236</strain>
    </source>
</reference>
<dbReference type="PANTHER" id="PTHR48050">
    <property type="entry name" value="STEROL 3-BETA-GLUCOSYLTRANSFERASE"/>
    <property type="match status" value="1"/>
</dbReference>
<dbReference type="FunFam" id="3.40.50.2000:FF:000072">
    <property type="entry name" value="Glycosyl transferase"/>
    <property type="match status" value="1"/>
</dbReference>
<keyword evidence="3" id="KW-1185">Reference proteome</keyword>
<dbReference type="Pfam" id="PF06722">
    <property type="entry name" value="EryCIII-like_C"/>
    <property type="match status" value="1"/>
</dbReference>
<dbReference type="CDD" id="cd03784">
    <property type="entry name" value="GT1_Gtf-like"/>
    <property type="match status" value="1"/>
</dbReference>
<sequence>MARFLIGTIPAVGHVNPAVPIARKLVDRGHQVWWYTGKNFQSKVEATGARHIPIRTGADFSDLNTLPDAWLKTRDSLAGLALFKFYLKHAFIDGAVAQFKDLSGILEEFPADAILADSYFLGAAWIYEKGAPPWAAFGISGLAFSSPDTAPFGLGIEPDNSTLGRLRNSCLNWLFQRVIFNDVTVYLDRKRGSIGLIPDYKDFFDATLSPFLYLQGTVPAFEYPRSTLPPQVHFIGPVLPEPPADFTPPVWWDELKNGKLVIHVTQGTVATKADDLIVPTIKALTDEDVLVVVTTGGEPIESIKLDAIPKNVRIEPFIPYSHLLPHADVMVTNGGYNGVQMALANGVPLVAAGQTEEKPEVCARVQWSGVGINLKTKSPTPTQIKDAVKQILASPRYRQKAQLIQAEIARHDAPTLAVTLLEELAATKQPVLRAD</sequence>
<dbReference type="GO" id="GO:0008194">
    <property type="term" value="F:UDP-glycosyltransferase activity"/>
    <property type="evidence" value="ECO:0007669"/>
    <property type="project" value="InterPro"/>
</dbReference>
<dbReference type="EMBL" id="BLAY01000292">
    <property type="protein sequence ID" value="GET44104.1"/>
    <property type="molecule type" value="Genomic_DNA"/>
</dbReference>
<dbReference type="Proteomes" id="UP001050975">
    <property type="component" value="Unassembled WGS sequence"/>
</dbReference>
<dbReference type="PANTHER" id="PTHR48050:SF13">
    <property type="entry name" value="STEROL 3-BETA-GLUCOSYLTRANSFERASE UGT80A2"/>
    <property type="match status" value="1"/>
</dbReference>
<protein>
    <submittedName>
        <fullName evidence="2">Glycosyl transferase</fullName>
    </submittedName>
</protein>
<dbReference type="Gene3D" id="3.40.50.2000">
    <property type="entry name" value="Glycogen Phosphorylase B"/>
    <property type="match status" value="2"/>
</dbReference>
<name>A0AAV3XNK4_9CYAN</name>
<dbReference type="InterPro" id="IPR002213">
    <property type="entry name" value="UDP_glucos_trans"/>
</dbReference>
<proteinExistence type="predicted"/>
<dbReference type="RefSeq" id="WP_226593610.1">
    <property type="nucleotide sequence ID" value="NZ_BLAY01000292.1"/>
</dbReference>
<gene>
    <name evidence="2" type="ORF">MiSe_89300</name>
</gene>
<evidence type="ECO:0000313" key="3">
    <source>
        <dbReference type="Proteomes" id="UP001050975"/>
    </source>
</evidence>
<feature type="domain" description="Erythromycin biosynthesis protein CIII-like C-terminal" evidence="1">
    <location>
        <begin position="284"/>
        <end position="424"/>
    </location>
</feature>
<evidence type="ECO:0000259" key="1">
    <source>
        <dbReference type="Pfam" id="PF06722"/>
    </source>
</evidence>
<dbReference type="InterPro" id="IPR010610">
    <property type="entry name" value="EryCIII-like_C"/>
</dbReference>
<dbReference type="GO" id="GO:0016758">
    <property type="term" value="F:hexosyltransferase activity"/>
    <property type="evidence" value="ECO:0007669"/>
    <property type="project" value="UniProtKB-ARBA"/>
</dbReference>
<dbReference type="GO" id="GO:0017000">
    <property type="term" value="P:antibiotic biosynthetic process"/>
    <property type="evidence" value="ECO:0007669"/>
    <property type="project" value="UniProtKB-ARBA"/>
</dbReference>
<dbReference type="InterPro" id="IPR050426">
    <property type="entry name" value="Glycosyltransferase_28"/>
</dbReference>
<keyword evidence="2" id="KW-0808">Transferase</keyword>
<dbReference type="AlphaFoldDB" id="A0AAV3XNK4"/>
<accession>A0AAV3XNK4</accession>
<comment type="caution">
    <text evidence="2">The sequence shown here is derived from an EMBL/GenBank/DDBJ whole genome shotgun (WGS) entry which is preliminary data.</text>
</comment>
<dbReference type="SUPFAM" id="SSF53756">
    <property type="entry name" value="UDP-Glycosyltransferase/glycogen phosphorylase"/>
    <property type="match status" value="1"/>
</dbReference>
<evidence type="ECO:0000313" key="2">
    <source>
        <dbReference type="EMBL" id="GET44104.1"/>
    </source>
</evidence>